<comment type="caution">
    <text evidence="2">The sequence shown here is derived from an EMBL/GenBank/DDBJ whole genome shotgun (WGS) entry which is preliminary data.</text>
</comment>
<organism evidence="2 3">
    <name type="scientific">Pseudomonas syringae pv. aptata</name>
    <dbReference type="NCBI Taxonomy" id="83167"/>
    <lineage>
        <taxon>Bacteria</taxon>
        <taxon>Pseudomonadati</taxon>
        <taxon>Pseudomonadota</taxon>
        <taxon>Gammaproteobacteria</taxon>
        <taxon>Pseudomonadales</taxon>
        <taxon>Pseudomonadaceae</taxon>
        <taxon>Pseudomonas</taxon>
        <taxon>Pseudomonas syringae</taxon>
    </lineage>
</organism>
<proteinExistence type="predicted"/>
<feature type="transmembrane region" description="Helical" evidence="1">
    <location>
        <begin position="39"/>
        <end position="59"/>
    </location>
</feature>
<dbReference type="Proteomes" id="UP000274541">
    <property type="component" value="Unassembled WGS sequence"/>
</dbReference>
<protein>
    <submittedName>
        <fullName evidence="2">Uncharacterized protein</fullName>
    </submittedName>
</protein>
<accession>A0A3M3X5R7</accession>
<evidence type="ECO:0000313" key="2">
    <source>
        <dbReference type="EMBL" id="RMO65380.1"/>
    </source>
</evidence>
<gene>
    <name evidence="2" type="ORF">ALQ37_200090</name>
</gene>
<reference evidence="2 3" key="1">
    <citation type="submission" date="2018-08" db="EMBL/GenBank/DDBJ databases">
        <title>Recombination of ecologically and evolutionarily significant loci maintains genetic cohesion in the Pseudomonas syringae species complex.</title>
        <authorList>
            <person name="Dillon M."/>
            <person name="Thakur S."/>
            <person name="Almeida R.N.D."/>
            <person name="Weir B.S."/>
            <person name="Guttman D.S."/>
        </authorList>
    </citation>
    <scope>NUCLEOTIDE SEQUENCE [LARGE SCALE GENOMIC DNA]</scope>
    <source>
        <strain evidence="2 3">ICMP 4388</strain>
    </source>
</reference>
<keyword evidence="1" id="KW-0812">Transmembrane</keyword>
<sequence length="109" mass="12140">MENDNKNSDSSFIKYIPFALGFMGMEYFLITSFPGWKGLGYALAFGGTILSLIVLVLTYNKIKASAVKKIAKDLRVKKLKDDKAKSQQVISKIKSHSQQFKDIAEGKTS</sequence>
<dbReference type="EMBL" id="RBPX01000180">
    <property type="protein sequence ID" value="RMO65380.1"/>
    <property type="molecule type" value="Genomic_DNA"/>
</dbReference>
<keyword evidence="1" id="KW-1133">Transmembrane helix</keyword>
<dbReference type="RefSeq" id="WP_057445975.1">
    <property type="nucleotide sequence ID" value="NZ_LJRP01000139.1"/>
</dbReference>
<feature type="transmembrane region" description="Helical" evidence="1">
    <location>
        <begin position="12"/>
        <end position="33"/>
    </location>
</feature>
<dbReference type="AlphaFoldDB" id="A0A3M3X5R7"/>
<name>A0A3M3X5R7_PSEAP</name>
<keyword evidence="1" id="KW-0472">Membrane</keyword>
<evidence type="ECO:0000313" key="3">
    <source>
        <dbReference type="Proteomes" id="UP000274541"/>
    </source>
</evidence>
<evidence type="ECO:0000256" key="1">
    <source>
        <dbReference type="SAM" id="Phobius"/>
    </source>
</evidence>